<dbReference type="GO" id="GO:0051539">
    <property type="term" value="F:4 iron, 4 sulfur cluster binding"/>
    <property type="evidence" value="ECO:0007669"/>
    <property type="project" value="UniProtKB-KW"/>
</dbReference>
<dbReference type="PROSITE" id="PS51379">
    <property type="entry name" value="4FE4S_FER_2"/>
    <property type="match status" value="2"/>
</dbReference>
<feature type="region of interest" description="Disordered" evidence="5">
    <location>
        <begin position="267"/>
        <end position="312"/>
    </location>
</feature>
<dbReference type="EMBL" id="CP022579">
    <property type="protein sequence ID" value="QEL63707.1"/>
    <property type="molecule type" value="Genomic_DNA"/>
</dbReference>
<evidence type="ECO:0000256" key="1">
    <source>
        <dbReference type="ARBA" id="ARBA00022448"/>
    </source>
</evidence>
<keyword evidence="2" id="KW-0411">Iron-sulfur</keyword>
<dbReference type="InterPro" id="IPR004494">
    <property type="entry name" value="MauM_NapG"/>
</dbReference>
<dbReference type="SUPFAM" id="SSF54862">
    <property type="entry name" value="4Fe-4S ferredoxins"/>
    <property type="match status" value="1"/>
</dbReference>
<feature type="domain" description="4Fe-4S ferredoxin-type" evidence="7">
    <location>
        <begin position="82"/>
        <end position="112"/>
    </location>
</feature>
<evidence type="ECO:0000256" key="6">
    <source>
        <dbReference type="SAM" id="Phobius"/>
    </source>
</evidence>
<feature type="transmembrane region" description="Helical" evidence="6">
    <location>
        <begin position="44"/>
        <end position="65"/>
    </location>
</feature>
<proteinExistence type="predicted"/>
<keyword evidence="4" id="KW-0249">Electron transport</keyword>
<dbReference type="Pfam" id="PF12838">
    <property type="entry name" value="Fer4_7"/>
    <property type="match status" value="2"/>
</dbReference>
<feature type="region of interest" description="Disordered" evidence="5">
    <location>
        <begin position="1"/>
        <end position="40"/>
    </location>
</feature>
<dbReference type="Proteomes" id="UP000323671">
    <property type="component" value="Chromosome"/>
</dbReference>
<reference evidence="8 9" key="1">
    <citation type="submission" date="2017-07" db="EMBL/GenBank/DDBJ databases">
        <title>Complete genome sequence of Oryzomicrobium terrae TPP412.</title>
        <authorList>
            <person name="Chiu L.-W."/>
            <person name="Lo K.-J."/>
            <person name="Tsai Y.-M."/>
            <person name="Lin S.-S."/>
            <person name="Kuo C.-H."/>
            <person name="Liu C.-T."/>
        </authorList>
    </citation>
    <scope>NUCLEOTIDE SEQUENCE [LARGE SCALE GENOMIC DNA]</scope>
    <source>
        <strain evidence="8 9">TPP412</strain>
    </source>
</reference>
<keyword evidence="3" id="KW-0677">Repeat</keyword>
<dbReference type="InterPro" id="IPR017896">
    <property type="entry name" value="4Fe4S_Fe-S-bd"/>
</dbReference>
<keyword evidence="1" id="KW-0813">Transport</keyword>
<accession>A0A5C1E5Y8</accession>
<dbReference type="Gene3D" id="3.30.70.20">
    <property type="match status" value="2"/>
</dbReference>
<evidence type="ECO:0000313" key="8">
    <source>
        <dbReference type="EMBL" id="QEL63707.1"/>
    </source>
</evidence>
<evidence type="ECO:0000256" key="5">
    <source>
        <dbReference type="SAM" id="MobiDB-lite"/>
    </source>
</evidence>
<feature type="domain" description="4Fe-4S ferredoxin-type" evidence="7">
    <location>
        <begin position="211"/>
        <end position="242"/>
    </location>
</feature>
<feature type="compositionally biased region" description="Low complexity" evidence="5">
    <location>
        <begin position="16"/>
        <end position="35"/>
    </location>
</feature>
<keyword evidence="2" id="KW-0479">Metal-binding</keyword>
<evidence type="ECO:0000313" key="9">
    <source>
        <dbReference type="Proteomes" id="UP000323671"/>
    </source>
</evidence>
<sequence length="312" mass="32142">MADRPDMPATPDLPRAPRGGAAGTAPAPATPEQGGPASGARRRFLNGIAGAAGSACLMGLGVGLYSRQARALPALALRPPGALAEADFLAACVRCGLCVRDCPYDTLKLAPLGDAAGVGAAGTPYFSARQVPCEMCEDIPCVKACPTGALDHGLTDINQARMGLAALVDHESCLNFLGLRCDVCYRVCPVIDQAITLEKMHNPRSDRHAMLLPTVHSDHCTGCGKCEKSCVLPEAAIKVFPLALAKGKLPEHYRKGWEEKEKAGGSLIGDQLQLPARGVDTPPASPIGGAGLPSAPSHPVVPSAPPGLGGER</sequence>
<keyword evidence="2" id="KW-0408">Iron</keyword>
<organism evidence="8 9">
    <name type="scientific">Oryzomicrobium terrae</name>
    <dbReference type="NCBI Taxonomy" id="1735038"/>
    <lineage>
        <taxon>Bacteria</taxon>
        <taxon>Pseudomonadati</taxon>
        <taxon>Pseudomonadota</taxon>
        <taxon>Betaproteobacteria</taxon>
        <taxon>Rhodocyclales</taxon>
        <taxon>Rhodocyclaceae</taxon>
        <taxon>Oryzomicrobium</taxon>
    </lineage>
</organism>
<dbReference type="KEGG" id="otr:OTERR_02310"/>
<dbReference type="NCBIfam" id="TIGR00397">
    <property type="entry name" value="mauM_napG"/>
    <property type="match status" value="1"/>
</dbReference>
<keyword evidence="9" id="KW-1185">Reference proteome</keyword>
<evidence type="ECO:0000256" key="4">
    <source>
        <dbReference type="ARBA" id="ARBA00022982"/>
    </source>
</evidence>
<name>A0A5C1E5Y8_9RHOO</name>
<dbReference type="CDD" id="cd16373">
    <property type="entry name" value="DMSOR_beta_like"/>
    <property type="match status" value="1"/>
</dbReference>
<dbReference type="PROSITE" id="PS51318">
    <property type="entry name" value="TAT"/>
    <property type="match status" value="1"/>
</dbReference>
<keyword evidence="2" id="KW-0004">4Fe-4S</keyword>
<dbReference type="AlphaFoldDB" id="A0A5C1E5Y8"/>
<evidence type="ECO:0000256" key="2">
    <source>
        <dbReference type="ARBA" id="ARBA00022485"/>
    </source>
</evidence>
<dbReference type="InterPro" id="IPR006311">
    <property type="entry name" value="TAT_signal"/>
</dbReference>
<dbReference type="NCBIfam" id="NF007012">
    <property type="entry name" value="PRK09476.1"/>
    <property type="match status" value="1"/>
</dbReference>
<gene>
    <name evidence="8" type="primary">napG</name>
    <name evidence="8" type="ORF">OTERR_02310</name>
</gene>
<keyword evidence="6" id="KW-0812">Transmembrane</keyword>
<dbReference type="RefSeq" id="WP_246154248.1">
    <property type="nucleotide sequence ID" value="NZ_CP022579.1"/>
</dbReference>
<protein>
    <submittedName>
        <fullName evidence="8">Ferredoxin-type protein NapG</fullName>
    </submittedName>
</protein>
<evidence type="ECO:0000256" key="3">
    <source>
        <dbReference type="ARBA" id="ARBA00022737"/>
    </source>
</evidence>
<keyword evidence="6" id="KW-0472">Membrane</keyword>
<evidence type="ECO:0000259" key="7">
    <source>
        <dbReference type="PROSITE" id="PS51379"/>
    </source>
</evidence>
<keyword evidence="6" id="KW-1133">Transmembrane helix</keyword>